<dbReference type="EMBL" id="FNVO01000010">
    <property type="protein sequence ID" value="SEG73040.1"/>
    <property type="molecule type" value="Genomic_DNA"/>
</dbReference>
<dbReference type="Proteomes" id="UP000236723">
    <property type="component" value="Unassembled WGS sequence"/>
</dbReference>
<dbReference type="AlphaFoldDB" id="A0A1H6CJD7"/>
<evidence type="ECO:0000256" key="1">
    <source>
        <dbReference type="SAM" id="Phobius"/>
    </source>
</evidence>
<proteinExistence type="predicted"/>
<protein>
    <submittedName>
        <fullName evidence="2">Uncharacterized protein</fullName>
    </submittedName>
</protein>
<keyword evidence="3" id="KW-1185">Reference proteome</keyword>
<keyword evidence="1" id="KW-0812">Transmembrane</keyword>
<feature type="transmembrane region" description="Helical" evidence="1">
    <location>
        <begin position="146"/>
        <end position="167"/>
    </location>
</feature>
<keyword evidence="1" id="KW-1133">Transmembrane helix</keyword>
<evidence type="ECO:0000313" key="3">
    <source>
        <dbReference type="Proteomes" id="UP000236723"/>
    </source>
</evidence>
<dbReference type="OrthoDB" id="3665898at2"/>
<feature type="transmembrane region" description="Helical" evidence="1">
    <location>
        <begin position="70"/>
        <end position="91"/>
    </location>
</feature>
<dbReference type="RefSeq" id="WP_103939791.1">
    <property type="nucleotide sequence ID" value="NZ_FNVO01000010.1"/>
</dbReference>
<reference evidence="3" key="1">
    <citation type="submission" date="2016-10" db="EMBL/GenBank/DDBJ databases">
        <authorList>
            <person name="Varghese N."/>
            <person name="Submissions S."/>
        </authorList>
    </citation>
    <scope>NUCLEOTIDE SEQUENCE [LARGE SCALE GENOMIC DNA]</scope>
    <source>
        <strain evidence="3">DSM 43163</strain>
    </source>
</reference>
<feature type="transmembrane region" description="Helical" evidence="1">
    <location>
        <begin position="174"/>
        <end position="194"/>
    </location>
</feature>
<gene>
    <name evidence="2" type="ORF">SAMN04489712_11064</name>
</gene>
<sequence>MTVLDRPVQAPESAGAVRAVLALARVEARRLLLHPMVAIALAGYLLWPLWSGSWRDTHQVLQEVDRESQLGPLLVGLAGLLAANSAVLRSLRHGTEAHFGVLVMPPWRRTVAHALSVLPLTLVVAAAVAGMFAWEATRPGAVGHASGFELATGPLMVLFFGVLGVLLGRLVPSMFAGATAVVAILAVTFVFAVLPDGVRWLVPLVADEGAAPLPSDLVGRPARWHALYLVGLTVLAGAVAALASGGRTAAVRATALGALGVTVAGTVMQVTGPSAALVEARERATRDPASVQECLRRGTTTYCAFPEFVPWVDEWRVVVDGVRSLAGEPAASRGLVVRQRVNALDGPSGGGPSGIVEELPPGPRGEVTVSTVWGDEGRLGLAVSVARGMVVDDENHGVYCDARGVLMMWMAVNGAPGGRAAFARTQTSTLWSPLLEIRLRDRENAVVRALLERPAAEVARQVKASWAELVRPDASTDRVAALLGVTAPAETAADREWRCA</sequence>
<organism evidence="2 3">
    <name type="scientific">Thermomonospora echinospora</name>
    <dbReference type="NCBI Taxonomy" id="1992"/>
    <lineage>
        <taxon>Bacteria</taxon>
        <taxon>Bacillati</taxon>
        <taxon>Actinomycetota</taxon>
        <taxon>Actinomycetes</taxon>
        <taxon>Streptosporangiales</taxon>
        <taxon>Thermomonosporaceae</taxon>
        <taxon>Thermomonospora</taxon>
    </lineage>
</organism>
<accession>A0A1H6CJD7</accession>
<evidence type="ECO:0000313" key="2">
    <source>
        <dbReference type="EMBL" id="SEG73040.1"/>
    </source>
</evidence>
<feature type="transmembrane region" description="Helical" evidence="1">
    <location>
        <begin position="111"/>
        <end position="134"/>
    </location>
</feature>
<feature type="transmembrane region" description="Helical" evidence="1">
    <location>
        <begin position="224"/>
        <end position="243"/>
    </location>
</feature>
<name>A0A1H6CJD7_9ACTN</name>
<feature type="transmembrane region" description="Helical" evidence="1">
    <location>
        <begin position="31"/>
        <end position="50"/>
    </location>
</feature>
<keyword evidence="1" id="KW-0472">Membrane</keyword>